<dbReference type="Pfam" id="PF08931">
    <property type="entry name" value="Caudo_bapla_RBP"/>
    <property type="match status" value="1"/>
</dbReference>
<protein>
    <recommendedName>
        <fullName evidence="3">Receptor-binding protein of phage tail base-plate Siphoviridae head domain-containing protein</fullName>
    </recommendedName>
</protein>
<accession>A0A8B6QK59</accession>
<evidence type="ECO:0000259" key="3">
    <source>
        <dbReference type="Pfam" id="PF08931"/>
    </source>
</evidence>
<proteinExistence type="predicted"/>
<dbReference type="SUPFAM" id="SSF49835">
    <property type="entry name" value="Virus attachment protein globular domain"/>
    <property type="match status" value="1"/>
</dbReference>
<dbReference type="InterPro" id="IPR015027">
    <property type="entry name" value="Caudo_bapla_RBP"/>
</dbReference>
<dbReference type="GO" id="GO:0007155">
    <property type="term" value="P:cell adhesion"/>
    <property type="evidence" value="ECO:0007669"/>
    <property type="project" value="InterPro"/>
</dbReference>
<gene>
    <name evidence="4" type="ORF">LL1196_1563</name>
</gene>
<dbReference type="GO" id="GO:0019062">
    <property type="term" value="P:virion attachment to host cell"/>
    <property type="evidence" value="ECO:0007669"/>
    <property type="project" value="InterPro"/>
</dbReference>
<dbReference type="RefSeq" id="WP_205536355.1">
    <property type="nucleotide sequence ID" value="NZ_CP032148.2"/>
</dbReference>
<evidence type="ECO:0000256" key="1">
    <source>
        <dbReference type="ARBA" id="ARBA00004328"/>
    </source>
</evidence>
<evidence type="ECO:0000313" key="4">
    <source>
        <dbReference type="EMBL" id="QSD63184.1"/>
    </source>
</evidence>
<dbReference type="EMBL" id="CP032148">
    <property type="protein sequence ID" value="QSD63184.1"/>
    <property type="molecule type" value="Genomic_DNA"/>
</dbReference>
<dbReference type="Gene3D" id="2.60.40.1830">
    <property type="entry name" value="Phage tail base-plate Siphoviridae RBP, head domain"/>
    <property type="match status" value="1"/>
</dbReference>
<organism evidence="4 5">
    <name type="scientific">Lactococcus lactis subsp. cremoris</name>
    <name type="common">Streptococcus cremoris</name>
    <dbReference type="NCBI Taxonomy" id="1359"/>
    <lineage>
        <taxon>Bacteria</taxon>
        <taxon>Bacillati</taxon>
        <taxon>Bacillota</taxon>
        <taxon>Bacilli</taxon>
        <taxon>Lactobacillales</taxon>
        <taxon>Streptococcaceae</taxon>
        <taxon>Lactococcus</taxon>
    </lineage>
</organism>
<dbReference type="CDD" id="cd07964">
    <property type="entry name" value="RBP-H"/>
    <property type="match status" value="1"/>
</dbReference>
<dbReference type="Proteomes" id="UP000663552">
    <property type="component" value="Chromosome"/>
</dbReference>
<sequence>MAKLKKITEGMANGCAAIDENFNALNDELSTSTSATLNIGNGLSIKFTKKGLGIVQAEFKGVLTAVKAGEEMRGSGSVWVSQNFCPPETISLAGHFAGGNDSFHIDIEPTGRVVWFGPVLSGSGATPRGTVLYFAK</sequence>
<dbReference type="AlphaFoldDB" id="A0A8B6QK59"/>
<keyword evidence="2" id="KW-0945">Host-virus interaction</keyword>
<comment type="subcellular location">
    <subcellularLocation>
        <location evidence="1">Virion</location>
    </subcellularLocation>
</comment>
<evidence type="ECO:0000313" key="5">
    <source>
        <dbReference type="Proteomes" id="UP000663552"/>
    </source>
</evidence>
<dbReference type="InterPro" id="IPR008982">
    <property type="entry name" value="Adenovirus_pIV-like_att"/>
</dbReference>
<evidence type="ECO:0000256" key="2">
    <source>
        <dbReference type="ARBA" id="ARBA00022581"/>
    </source>
</evidence>
<reference evidence="4" key="1">
    <citation type="journal article" date="2020" name="Mol. Microbiol.">
        <title>The CWPS Rubik's cube: Linking diversity of cell wall polysaccharide structures with the encoded biosynthetic machinery of selected Lactococcus lactis strains.</title>
        <authorList>
            <person name="Mahony J."/>
            <person name="Frantzen C."/>
            <person name="Vinogradov E."/>
            <person name="Sadovskaya I."/>
            <person name="Theodorou I."/>
            <person name="Kelleher P."/>
            <person name="Chapot-Chartier M.P."/>
            <person name="Cambillau C."/>
            <person name="Holo H."/>
            <person name="van Sinderen D."/>
        </authorList>
    </citation>
    <scope>NUCLEOTIDE SEQUENCE</scope>
    <source>
        <strain evidence="4">1196</strain>
    </source>
</reference>
<feature type="domain" description="Receptor-binding protein of phage tail base-plate Siphoviridae head" evidence="3">
    <location>
        <begin position="34"/>
        <end position="135"/>
    </location>
</feature>
<name>A0A8B6QK59_LACLC</name>